<sequence length="72" mass="8349">MSSKSEAVKQFLHIMTTKRQIRMHQETGALEEMLVKAITSSMEVSYAHFDVIYCRDQYHGKSVIEPLHSVHK</sequence>
<reference evidence="1 2" key="1">
    <citation type="submission" date="2023-03" db="EMBL/GenBank/DDBJ databases">
        <title>High-quality genome of Scylla paramamosain provides insights in environmental adaptation.</title>
        <authorList>
            <person name="Zhang L."/>
        </authorList>
    </citation>
    <scope>NUCLEOTIDE SEQUENCE [LARGE SCALE GENOMIC DNA]</scope>
    <source>
        <strain evidence="1">LZ_2023a</strain>
        <tissue evidence="1">Muscle</tissue>
    </source>
</reference>
<dbReference type="AlphaFoldDB" id="A0AAW0SKP3"/>
<evidence type="ECO:0000313" key="1">
    <source>
        <dbReference type="EMBL" id="KAK8375738.1"/>
    </source>
</evidence>
<protein>
    <submittedName>
        <fullName evidence="1">Uncharacterized protein</fullName>
    </submittedName>
</protein>
<organism evidence="1 2">
    <name type="scientific">Scylla paramamosain</name>
    <name type="common">Mud crab</name>
    <dbReference type="NCBI Taxonomy" id="85552"/>
    <lineage>
        <taxon>Eukaryota</taxon>
        <taxon>Metazoa</taxon>
        <taxon>Ecdysozoa</taxon>
        <taxon>Arthropoda</taxon>
        <taxon>Crustacea</taxon>
        <taxon>Multicrustacea</taxon>
        <taxon>Malacostraca</taxon>
        <taxon>Eumalacostraca</taxon>
        <taxon>Eucarida</taxon>
        <taxon>Decapoda</taxon>
        <taxon>Pleocyemata</taxon>
        <taxon>Brachyura</taxon>
        <taxon>Eubrachyura</taxon>
        <taxon>Portunoidea</taxon>
        <taxon>Portunidae</taxon>
        <taxon>Portuninae</taxon>
        <taxon>Scylla</taxon>
    </lineage>
</organism>
<comment type="caution">
    <text evidence="1">The sequence shown here is derived from an EMBL/GenBank/DDBJ whole genome shotgun (WGS) entry which is preliminary data.</text>
</comment>
<accession>A0AAW0SKP3</accession>
<evidence type="ECO:0000313" key="2">
    <source>
        <dbReference type="Proteomes" id="UP001487740"/>
    </source>
</evidence>
<gene>
    <name evidence="1" type="ORF">O3P69_008479</name>
</gene>
<dbReference type="EMBL" id="JARAKH010000049">
    <property type="protein sequence ID" value="KAK8375738.1"/>
    <property type="molecule type" value="Genomic_DNA"/>
</dbReference>
<name>A0AAW0SKP3_SCYPA</name>
<dbReference type="Proteomes" id="UP001487740">
    <property type="component" value="Unassembled WGS sequence"/>
</dbReference>
<keyword evidence="2" id="KW-1185">Reference proteome</keyword>
<proteinExistence type="predicted"/>